<protein>
    <submittedName>
        <fullName evidence="1">Uncharacterized protein</fullName>
    </submittedName>
</protein>
<evidence type="ECO:0000313" key="1">
    <source>
        <dbReference type="EMBL" id="MBW4547555.1"/>
    </source>
</evidence>
<reference evidence="1" key="2">
    <citation type="journal article" date="2022" name="Microbiol. Resour. Announc.">
        <title>Metagenome Sequencing to Explore Phylogenomics of Terrestrial Cyanobacteria.</title>
        <authorList>
            <person name="Ward R.D."/>
            <person name="Stajich J.E."/>
            <person name="Johansen J.R."/>
            <person name="Huntemann M."/>
            <person name="Clum A."/>
            <person name="Foster B."/>
            <person name="Foster B."/>
            <person name="Roux S."/>
            <person name="Palaniappan K."/>
            <person name="Varghese N."/>
            <person name="Mukherjee S."/>
            <person name="Reddy T.B.K."/>
            <person name="Daum C."/>
            <person name="Copeland A."/>
            <person name="Chen I.A."/>
            <person name="Ivanova N.N."/>
            <person name="Kyrpides N.C."/>
            <person name="Shapiro N."/>
            <person name="Eloe-Fadrosh E.A."/>
            <person name="Pietrasiak N."/>
        </authorList>
    </citation>
    <scope>NUCLEOTIDE SEQUENCE</scope>
    <source>
        <strain evidence="1">CPER-KK1</strain>
    </source>
</reference>
<reference evidence="1" key="1">
    <citation type="submission" date="2021-05" db="EMBL/GenBank/DDBJ databases">
        <authorList>
            <person name="Pietrasiak N."/>
            <person name="Ward R."/>
            <person name="Stajich J.E."/>
            <person name="Kurbessoian T."/>
        </authorList>
    </citation>
    <scope>NUCLEOTIDE SEQUENCE</scope>
    <source>
        <strain evidence="1">CPER-KK1</strain>
    </source>
</reference>
<evidence type="ECO:0000313" key="2">
    <source>
        <dbReference type="Proteomes" id="UP000753908"/>
    </source>
</evidence>
<dbReference type="EMBL" id="JAHHIF010000043">
    <property type="protein sequence ID" value="MBW4547555.1"/>
    <property type="molecule type" value="Genomic_DNA"/>
</dbReference>
<sequence>MLAQASLSPSPIEPTLEQILTSRKITPKEQRWLISLCFKGSLSYQQEHLINQVYEALRNGWLAVVK</sequence>
<dbReference type="AlphaFoldDB" id="A0A951PP28"/>
<proteinExistence type="predicted"/>
<dbReference type="Proteomes" id="UP000753908">
    <property type="component" value="Unassembled WGS sequence"/>
</dbReference>
<organism evidence="1 2">
    <name type="scientific">Symplocastrum torsivum CPER-KK1</name>
    <dbReference type="NCBI Taxonomy" id="450513"/>
    <lineage>
        <taxon>Bacteria</taxon>
        <taxon>Bacillati</taxon>
        <taxon>Cyanobacteriota</taxon>
        <taxon>Cyanophyceae</taxon>
        <taxon>Oscillatoriophycideae</taxon>
        <taxon>Oscillatoriales</taxon>
        <taxon>Microcoleaceae</taxon>
        <taxon>Symplocastrum</taxon>
    </lineage>
</organism>
<gene>
    <name evidence="1" type="ORF">KME25_24405</name>
</gene>
<name>A0A951PP28_9CYAN</name>
<comment type="caution">
    <text evidence="1">The sequence shown here is derived from an EMBL/GenBank/DDBJ whole genome shotgun (WGS) entry which is preliminary data.</text>
</comment>
<accession>A0A951PP28</accession>